<dbReference type="EMBL" id="JAJISC010000009">
    <property type="protein sequence ID" value="MCS2610911.1"/>
    <property type="molecule type" value="Genomic_DNA"/>
</dbReference>
<name>A0ABT2EH71_9GAMM</name>
<sequence length="261" mass="28697">MGMRLKPKAFLSLAGVVLLFGMGTAPAGAQQFTDVSAELAELGPAYLRDGVRMPIENLRRVEQGSGQLAKPEVEALLGAPNDMASSRESDNWLFNINLPLGERDYLVCQYRVAFAQNTVANVQWRRPQCEARYRELSVPQEYSLSADLLFGFDSASISSEGQRAIQQIASEVRQNFQTPTVTVVGYSDRIGAANYNLQLSERRAEAVATALINGGVDRSWVRYEGRGQANPIVECSGITGNQLISCLAPNRRVDVSLYEQF</sequence>
<keyword evidence="8" id="KW-1185">Reference proteome</keyword>
<feature type="domain" description="OmpA-like" evidence="6">
    <location>
        <begin position="137"/>
        <end position="261"/>
    </location>
</feature>
<gene>
    <name evidence="7" type="ORF">LLY24_16470</name>
</gene>
<comment type="caution">
    <text evidence="7">The sequence shown here is derived from an EMBL/GenBank/DDBJ whole genome shotgun (WGS) entry which is preliminary data.</text>
</comment>
<dbReference type="PRINTS" id="PR01021">
    <property type="entry name" value="OMPADOMAIN"/>
</dbReference>
<dbReference type="InterPro" id="IPR050330">
    <property type="entry name" value="Bact_OuterMem_StrucFunc"/>
</dbReference>
<dbReference type="RefSeq" id="WP_259037408.1">
    <property type="nucleotide sequence ID" value="NZ_JAJISC010000009.1"/>
</dbReference>
<evidence type="ECO:0000313" key="7">
    <source>
        <dbReference type="EMBL" id="MCS2610911.1"/>
    </source>
</evidence>
<dbReference type="InterPro" id="IPR036737">
    <property type="entry name" value="OmpA-like_sf"/>
</dbReference>
<dbReference type="Gene3D" id="3.30.1330.60">
    <property type="entry name" value="OmpA-like domain"/>
    <property type="match status" value="1"/>
</dbReference>
<protein>
    <submittedName>
        <fullName evidence="7">OmpA family protein</fullName>
    </submittedName>
</protein>
<dbReference type="PANTHER" id="PTHR30329:SF21">
    <property type="entry name" value="LIPOPROTEIN YIAD-RELATED"/>
    <property type="match status" value="1"/>
</dbReference>
<accession>A0ABT2EH71</accession>
<dbReference type="Pfam" id="PF00691">
    <property type="entry name" value="OmpA"/>
    <property type="match status" value="1"/>
</dbReference>
<evidence type="ECO:0000256" key="1">
    <source>
        <dbReference type="ARBA" id="ARBA00004442"/>
    </source>
</evidence>
<feature type="signal peptide" evidence="5">
    <location>
        <begin position="1"/>
        <end position="29"/>
    </location>
</feature>
<keyword evidence="2 4" id="KW-0472">Membrane</keyword>
<dbReference type="PANTHER" id="PTHR30329">
    <property type="entry name" value="STATOR ELEMENT OF FLAGELLAR MOTOR COMPLEX"/>
    <property type="match status" value="1"/>
</dbReference>
<dbReference type="InterPro" id="IPR006664">
    <property type="entry name" value="OMP_bac"/>
</dbReference>
<proteinExistence type="predicted"/>
<evidence type="ECO:0000256" key="3">
    <source>
        <dbReference type="ARBA" id="ARBA00023237"/>
    </source>
</evidence>
<dbReference type="PROSITE" id="PS51123">
    <property type="entry name" value="OMPA_2"/>
    <property type="match status" value="1"/>
</dbReference>
<dbReference type="CDD" id="cd07185">
    <property type="entry name" value="OmpA_C-like"/>
    <property type="match status" value="1"/>
</dbReference>
<dbReference type="SUPFAM" id="SSF103088">
    <property type="entry name" value="OmpA-like"/>
    <property type="match status" value="1"/>
</dbReference>
<evidence type="ECO:0000313" key="8">
    <source>
        <dbReference type="Proteomes" id="UP001165542"/>
    </source>
</evidence>
<dbReference type="Proteomes" id="UP001165542">
    <property type="component" value="Unassembled WGS sequence"/>
</dbReference>
<comment type="subcellular location">
    <subcellularLocation>
        <location evidence="1">Cell outer membrane</location>
    </subcellularLocation>
</comment>
<evidence type="ECO:0000259" key="6">
    <source>
        <dbReference type="PROSITE" id="PS51123"/>
    </source>
</evidence>
<evidence type="ECO:0000256" key="5">
    <source>
        <dbReference type="SAM" id="SignalP"/>
    </source>
</evidence>
<reference evidence="7" key="1">
    <citation type="submission" date="2021-11" db="EMBL/GenBank/DDBJ databases">
        <title>Halomonas sp., isolated from a coastal aquaculture zone in Dongshan Bay.</title>
        <authorList>
            <person name="Lin W."/>
        </authorList>
    </citation>
    <scope>NUCLEOTIDE SEQUENCE</scope>
    <source>
        <strain evidence="7">Yzlin-01</strain>
    </source>
</reference>
<keyword evidence="3" id="KW-0998">Cell outer membrane</keyword>
<organism evidence="7 8">
    <name type="scientific">Halomonas dongshanensis</name>
    <dbReference type="NCBI Taxonomy" id="2890835"/>
    <lineage>
        <taxon>Bacteria</taxon>
        <taxon>Pseudomonadati</taxon>
        <taxon>Pseudomonadota</taxon>
        <taxon>Gammaproteobacteria</taxon>
        <taxon>Oceanospirillales</taxon>
        <taxon>Halomonadaceae</taxon>
        <taxon>Halomonas</taxon>
    </lineage>
</organism>
<keyword evidence="5" id="KW-0732">Signal</keyword>
<dbReference type="InterPro" id="IPR006665">
    <property type="entry name" value="OmpA-like"/>
</dbReference>
<evidence type="ECO:0000256" key="4">
    <source>
        <dbReference type="PROSITE-ProRule" id="PRU00473"/>
    </source>
</evidence>
<feature type="chain" id="PRO_5047293723" evidence="5">
    <location>
        <begin position="30"/>
        <end position="261"/>
    </location>
</feature>
<evidence type="ECO:0000256" key="2">
    <source>
        <dbReference type="ARBA" id="ARBA00023136"/>
    </source>
</evidence>